<accession>A0A087USU3</accession>
<dbReference type="OMA" id="NGCCRES"/>
<dbReference type="OrthoDB" id="6435575at2759"/>
<keyword evidence="1" id="KW-1133">Transmembrane helix</keyword>
<reference evidence="3 4" key="1">
    <citation type="submission" date="2013-11" db="EMBL/GenBank/DDBJ databases">
        <title>Genome sequencing of Stegodyphus mimosarum.</title>
        <authorList>
            <person name="Bechsgaard J."/>
        </authorList>
    </citation>
    <scope>NUCLEOTIDE SEQUENCE [LARGE SCALE GENOMIC DNA]</scope>
</reference>
<keyword evidence="2" id="KW-0732">Signal</keyword>
<keyword evidence="1" id="KW-0472">Membrane</keyword>
<organism evidence="3 4">
    <name type="scientific">Stegodyphus mimosarum</name>
    <name type="common">African social velvet spider</name>
    <dbReference type="NCBI Taxonomy" id="407821"/>
    <lineage>
        <taxon>Eukaryota</taxon>
        <taxon>Metazoa</taxon>
        <taxon>Ecdysozoa</taxon>
        <taxon>Arthropoda</taxon>
        <taxon>Chelicerata</taxon>
        <taxon>Arachnida</taxon>
        <taxon>Araneae</taxon>
        <taxon>Araneomorphae</taxon>
        <taxon>Entelegynae</taxon>
        <taxon>Eresoidea</taxon>
        <taxon>Eresidae</taxon>
        <taxon>Stegodyphus</taxon>
    </lineage>
</organism>
<proteinExistence type="predicted"/>
<dbReference type="AlphaFoldDB" id="A0A087USU3"/>
<name>A0A087USU3_STEMI</name>
<protein>
    <submittedName>
        <fullName evidence="3">Uncharacterized protein</fullName>
    </submittedName>
</protein>
<dbReference type="EMBL" id="KK121415">
    <property type="protein sequence ID" value="KFM80432.1"/>
    <property type="molecule type" value="Genomic_DNA"/>
</dbReference>
<feature type="signal peptide" evidence="2">
    <location>
        <begin position="1"/>
        <end position="18"/>
    </location>
</feature>
<evidence type="ECO:0000313" key="3">
    <source>
        <dbReference type="EMBL" id="KFM80432.1"/>
    </source>
</evidence>
<sequence length="123" mass="13945">MKTLELLILFMLYRNAFSRESDYEGHRHEDPSSNFKKNFSNNLMRPQRFTAGTLLGLLVASVVVVIGSFLVLWRLCCDVEMVVNREALMPLQSISQSVTSKRKSTSQQQLISQSCSSNQQDVA</sequence>
<feature type="transmembrane region" description="Helical" evidence="1">
    <location>
        <begin position="49"/>
        <end position="73"/>
    </location>
</feature>
<keyword evidence="1" id="KW-0812">Transmembrane</keyword>
<gene>
    <name evidence="3" type="ORF">X975_26446</name>
</gene>
<evidence type="ECO:0000256" key="1">
    <source>
        <dbReference type="SAM" id="Phobius"/>
    </source>
</evidence>
<feature type="non-terminal residue" evidence="3">
    <location>
        <position position="123"/>
    </location>
</feature>
<dbReference type="Proteomes" id="UP000054359">
    <property type="component" value="Unassembled WGS sequence"/>
</dbReference>
<evidence type="ECO:0000313" key="4">
    <source>
        <dbReference type="Proteomes" id="UP000054359"/>
    </source>
</evidence>
<feature type="chain" id="PRO_5001830805" evidence="2">
    <location>
        <begin position="19"/>
        <end position="123"/>
    </location>
</feature>
<keyword evidence="4" id="KW-1185">Reference proteome</keyword>
<evidence type="ECO:0000256" key="2">
    <source>
        <dbReference type="SAM" id="SignalP"/>
    </source>
</evidence>